<feature type="transmembrane region" description="Helical" evidence="10">
    <location>
        <begin position="30"/>
        <end position="47"/>
    </location>
</feature>
<keyword evidence="4 10" id="KW-0812">Transmembrane</keyword>
<feature type="binding site" evidence="9">
    <location>
        <position position="297"/>
    </location>
    <ligand>
        <name>Mn(2+)</name>
        <dbReference type="ChEBI" id="CHEBI:29035"/>
    </ligand>
</feature>
<evidence type="ECO:0000256" key="4">
    <source>
        <dbReference type="ARBA" id="ARBA00022692"/>
    </source>
</evidence>
<comment type="caution">
    <text evidence="11">The sequence shown here is derived from an EMBL/GenBank/DDBJ whole genome shotgun (WGS) entry which is preliminary data.</text>
</comment>
<keyword evidence="3" id="KW-0808">Transferase</keyword>
<feature type="transmembrane region" description="Helical" evidence="10">
    <location>
        <begin position="59"/>
        <end position="77"/>
    </location>
</feature>
<reference evidence="11" key="2">
    <citation type="submission" date="2023-06" db="EMBL/GenBank/DDBJ databases">
        <authorList>
            <person name="Swenson N.G."/>
            <person name="Wegrzyn J.L."/>
            <person name="Mcevoy S.L."/>
        </authorList>
    </citation>
    <scope>NUCLEOTIDE SEQUENCE</scope>
    <source>
        <strain evidence="11">NS2018</strain>
        <tissue evidence="11">Leaf</tissue>
    </source>
</reference>
<accession>A0AA39W148</accession>
<gene>
    <name evidence="11" type="ORF">LWI29_032385</name>
</gene>
<organism evidence="11 12">
    <name type="scientific">Acer saccharum</name>
    <name type="common">Sugar maple</name>
    <dbReference type="NCBI Taxonomy" id="4024"/>
    <lineage>
        <taxon>Eukaryota</taxon>
        <taxon>Viridiplantae</taxon>
        <taxon>Streptophyta</taxon>
        <taxon>Embryophyta</taxon>
        <taxon>Tracheophyta</taxon>
        <taxon>Spermatophyta</taxon>
        <taxon>Magnoliopsida</taxon>
        <taxon>eudicotyledons</taxon>
        <taxon>Gunneridae</taxon>
        <taxon>Pentapetalae</taxon>
        <taxon>rosids</taxon>
        <taxon>malvids</taxon>
        <taxon>Sapindales</taxon>
        <taxon>Sapindaceae</taxon>
        <taxon>Hippocastanoideae</taxon>
        <taxon>Acereae</taxon>
        <taxon>Acer</taxon>
    </lineage>
</organism>
<protein>
    <submittedName>
        <fullName evidence="11">Uncharacterized protein</fullName>
    </submittedName>
</protein>
<dbReference type="PANTHER" id="PTHR13301">
    <property type="entry name" value="X-BOX TRANSCRIPTION FACTOR-RELATED"/>
    <property type="match status" value="1"/>
</dbReference>
<dbReference type="GO" id="GO:0016760">
    <property type="term" value="F:cellulose synthase (UDP-forming) activity"/>
    <property type="evidence" value="ECO:0007669"/>
    <property type="project" value="InterPro"/>
</dbReference>
<dbReference type="Proteomes" id="UP001168877">
    <property type="component" value="Unassembled WGS sequence"/>
</dbReference>
<evidence type="ECO:0000256" key="7">
    <source>
        <dbReference type="ARBA" id="ARBA00023316"/>
    </source>
</evidence>
<keyword evidence="7" id="KW-0961">Cell wall biogenesis/degradation</keyword>
<evidence type="ECO:0000313" key="11">
    <source>
        <dbReference type="EMBL" id="KAK0605934.1"/>
    </source>
</evidence>
<evidence type="ECO:0000256" key="6">
    <source>
        <dbReference type="ARBA" id="ARBA00023136"/>
    </source>
</evidence>
<keyword evidence="5 10" id="KW-1133">Transmembrane helix</keyword>
<reference evidence="11" key="1">
    <citation type="journal article" date="2022" name="Plant J.">
        <title>Strategies of tolerance reflected in two North American maple genomes.</title>
        <authorList>
            <person name="McEvoy S.L."/>
            <person name="Sezen U.U."/>
            <person name="Trouern-Trend A."/>
            <person name="McMahon S.M."/>
            <person name="Schaberg P.G."/>
            <person name="Yang J."/>
            <person name="Wegrzyn J.L."/>
            <person name="Swenson N.G."/>
        </authorList>
    </citation>
    <scope>NUCLEOTIDE SEQUENCE</scope>
    <source>
        <strain evidence="11">NS2018</strain>
    </source>
</reference>
<dbReference type="SUPFAM" id="SSF53448">
    <property type="entry name" value="Nucleotide-diphospho-sugar transferases"/>
    <property type="match status" value="1"/>
</dbReference>
<proteinExistence type="predicted"/>
<dbReference type="Gene3D" id="3.90.550.10">
    <property type="entry name" value="Spore Coat Polysaccharide Biosynthesis Protein SpsA, Chain A"/>
    <property type="match status" value="2"/>
</dbReference>
<keyword evidence="6 10" id="KW-0472">Membrane</keyword>
<dbReference type="GO" id="GO:0016020">
    <property type="term" value="C:membrane"/>
    <property type="evidence" value="ECO:0007669"/>
    <property type="project" value="InterPro"/>
</dbReference>
<dbReference type="Pfam" id="PF03552">
    <property type="entry name" value="Cellulose_synt"/>
    <property type="match status" value="2"/>
</dbReference>
<dbReference type="AlphaFoldDB" id="A0AA39W148"/>
<dbReference type="InterPro" id="IPR005150">
    <property type="entry name" value="Cellulose_synth"/>
</dbReference>
<dbReference type="InterPro" id="IPR029044">
    <property type="entry name" value="Nucleotide-diphossugar_trans"/>
</dbReference>
<feature type="transmembrane region" description="Helical" evidence="10">
    <location>
        <begin position="530"/>
        <end position="549"/>
    </location>
</feature>
<evidence type="ECO:0000256" key="10">
    <source>
        <dbReference type="SAM" id="Phobius"/>
    </source>
</evidence>
<name>A0AA39W148_ACESA</name>
<dbReference type="EMBL" id="JAUESC010000002">
    <property type="protein sequence ID" value="KAK0605934.1"/>
    <property type="molecule type" value="Genomic_DNA"/>
</dbReference>
<feature type="binding site" evidence="8">
    <location>
        <position position="117"/>
    </location>
    <ligand>
        <name>UDP-alpha-D-glucose</name>
        <dbReference type="ChEBI" id="CHEBI:58885"/>
    </ligand>
</feature>
<feature type="binding site" evidence="8">
    <location>
        <position position="146"/>
    </location>
    <ligand>
        <name>UDP-alpha-D-glucose</name>
        <dbReference type="ChEBI" id="CHEBI:58885"/>
    </ligand>
</feature>
<dbReference type="GO" id="GO:0012505">
    <property type="term" value="C:endomembrane system"/>
    <property type="evidence" value="ECO:0007669"/>
    <property type="project" value="UniProtKB-SubCell"/>
</dbReference>
<evidence type="ECO:0000313" key="12">
    <source>
        <dbReference type="Proteomes" id="UP001168877"/>
    </source>
</evidence>
<feature type="binding site" evidence="8">
    <location>
        <position position="116"/>
    </location>
    <ligand>
        <name>UDP-alpha-D-glucose</name>
        <dbReference type="ChEBI" id="CHEBI:58885"/>
    </ligand>
</feature>
<evidence type="ECO:0000256" key="5">
    <source>
        <dbReference type="ARBA" id="ARBA00022989"/>
    </source>
</evidence>
<keyword evidence="2" id="KW-0328">Glycosyltransferase</keyword>
<dbReference type="GO" id="GO:0030244">
    <property type="term" value="P:cellulose biosynthetic process"/>
    <property type="evidence" value="ECO:0007669"/>
    <property type="project" value="InterPro"/>
</dbReference>
<evidence type="ECO:0000256" key="1">
    <source>
        <dbReference type="ARBA" id="ARBA00004127"/>
    </source>
</evidence>
<feature type="binding site" evidence="9">
    <location>
        <position position="273"/>
    </location>
    <ligand>
        <name>Mn(2+)</name>
        <dbReference type="ChEBI" id="CHEBI:29035"/>
    </ligand>
</feature>
<dbReference type="GO" id="GO:0071555">
    <property type="term" value="P:cell wall organization"/>
    <property type="evidence" value="ECO:0007669"/>
    <property type="project" value="UniProtKB-KW"/>
</dbReference>
<feature type="transmembrane region" description="Helical" evidence="10">
    <location>
        <begin position="659"/>
        <end position="680"/>
    </location>
</feature>
<evidence type="ECO:0000256" key="2">
    <source>
        <dbReference type="ARBA" id="ARBA00022676"/>
    </source>
</evidence>
<evidence type="ECO:0000256" key="3">
    <source>
        <dbReference type="ARBA" id="ARBA00022679"/>
    </source>
</evidence>
<feature type="transmembrane region" description="Helical" evidence="10">
    <location>
        <begin position="692"/>
        <end position="713"/>
    </location>
</feature>
<sequence length="720" mass="82184">MDDYDHHQQHDPILHHSCTVHRYSATVNRLHILLHFTAILCLFYYRFTNLLSGNVPMIPWSLITLAELVLTFIWLTIQSFRWLPVTRSVSLENSPAGSDAMFPGVDVFVCTADPKKEPTLGVMNTVISALALDYPTDKMAVYLSDDGGSKITFYATKEASKFAKYWIPFCTKYGIKTRNPEAYFSPLLAKHETLLHTHDQFKADEAQIKSKYEIYKSSVEKYGEKDENNDVAVERPPCVEIIHENKIDEEGSKMPLLVYVSRERRASYPHRFKAGALNTLLRVSGIMSNGPYILVLDCDMYCNDPTSARQAMCFNFDPNISPSLAYVQFPQMFYNVNDNDIYEGSSRSAYMSMWHGMDGLRGPTLSGTGYYLKRIALFTTPDQQDKHLLQPEKNFGNSRMLIDSLKTKNDRDVAIRKEEYSSDSILEEAKRLASCAYEVNTNWGKEASIGYLYESLLESTFTGYILHCKGWISVYLYPKRPCFLGCSNIDMKDSMTQLMKWSSGLIDVGLSRFSPLIYGFSRMSILQSMCYAYFTFLPLFSVAMTLYGTVPQLCLLTGTPLYPKVSNPWFAVISIVFLSSLCNHLYDVLSTGEKLRTLWNEQRFWMIQSVSGNLFGCIDMLMKRIGAKKASFKISNKAMDKEKLEKYGKGKYDFEGADIYMVPMTIILILNIICFFGGIIRSVLEKNMEDMFGQLFLSWYVLFLSYPIIEGLISSKSKTN</sequence>
<evidence type="ECO:0000256" key="9">
    <source>
        <dbReference type="PIRSR" id="PIRSR605150-3"/>
    </source>
</evidence>
<feature type="transmembrane region" description="Helical" evidence="10">
    <location>
        <begin position="569"/>
        <end position="586"/>
    </location>
</feature>
<comment type="subcellular location">
    <subcellularLocation>
        <location evidence="1">Endomembrane system</location>
        <topology evidence="1">Multi-pass membrane protein</topology>
    </subcellularLocation>
</comment>
<keyword evidence="12" id="KW-1185">Reference proteome</keyword>
<evidence type="ECO:0000256" key="8">
    <source>
        <dbReference type="PIRSR" id="PIRSR605150-2"/>
    </source>
</evidence>